<reference evidence="13" key="1">
    <citation type="submission" date="2020-04" db="EMBL/GenBank/DDBJ databases">
        <authorList>
            <person name="Alioto T."/>
            <person name="Alioto T."/>
            <person name="Gomez Garrido J."/>
        </authorList>
    </citation>
    <scope>NUCLEOTIDE SEQUENCE</scope>
    <source>
        <strain evidence="13">A484AB</strain>
    </source>
</reference>
<evidence type="ECO:0000256" key="6">
    <source>
        <dbReference type="ARBA" id="ARBA00022777"/>
    </source>
</evidence>
<protein>
    <recommendedName>
        <fullName evidence="10">Inositol hexakisphosphate and diphosphoinositol-pentakisphosphate kinase</fullName>
        <ecNumber evidence="10">2.7.4.24</ecNumber>
    </recommendedName>
</protein>
<keyword evidence="14" id="KW-1185">Reference proteome</keyword>
<dbReference type="GO" id="GO:0032958">
    <property type="term" value="P:inositol phosphate biosynthetic process"/>
    <property type="evidence" value="ECO:0007669"/>
    <property type="project" value="TreeGrafter"/>
</dbReference>
<dbReference type="EMBL" id="CACRXK020012993">
    <property type="protein sequence ID" value="CAB4024369.1"/>
    <property type="molecule type" value="Genomic_DNA"/>
</dbReference>
<dbReference type="Gene3D" id="3.40.50.1240">
    <property type="entry name" value="Phosphoglycerate mutase-like"/>
    <property type="match status" value="1"/>
</dbReference>
<comment type="catalytic activity">
    <reaction evidence="9">
        <text>1D-myo-inositol hexakisphosphate + ATP = 1-diphospho-1D-myo-inositol 2,3,4,5,6-pentakisphosphate + ADP</text>
        <dbReference type="Rhea" id="RHEA:37459"/>
        <dbReference type="ChEBI" id="CHEBI:30616"/>
        <dbReference type="ChEBI" id="CHEBI:58130"/>
        <dbReference type="ChEBI" id="CHEBI:74946"/>
        <dbReference type="ChEBI" id="CHEBI:456216"/>
        <dbReference type="EC" id="2.7.4.24"/>
    </reaction>
    <physiologicalReaction direction="left-to-right" evidence="9">
        <dbReference type="Rhea" id="RHEA:37460"/>
    </physiologicalReaction>
</comment>
<comment type="caution">
    <text evidence="13">The sequence shown here is derived from an EMBL/GenBank/DDBJ whole genome shotgun (WGS) entry which is preliminary data.</text>
</comment>
<comment type="catalytic activity">
    <reaction evidence="8">
        <text>5-diphospho-1D-myo-inositol 1,2,3,4,6-pentakisphosphate + ATP + H(+) = 1,5-bis(diphospho)-1D-myo-inositol 2,3,4,6-tetrakisphosphate + ADP</text>
        <dbReference type="Rhea" id="RHEA:10276"/>
        <dbReference type="ChEBI" id="CHEBI:15378"/>
        <dbReference type="ChEBI" id="CHEBI:30616"/>
        <dbReference type="ChEBI" id="CHEBI:58628"/>
        <dbReference type="ChEBI" id="CHEBI:77983"/>
        <dbReference type="ChEBI" id="CHEBI:456216"/>
        <dbReference type="EC" id="2.7.4.24"/>
    </reaction>
    <physiologicalReaction direction="left-to-right" evidence="8">
        <dbReference type="Rhea" id="RHEA:10277"/>
    </physiologicalReaction>
</comment>
<dbReference type="Gene3D" id="3.40.50.11950">
    <property type="match status" value="1"/>
</dbReference>
<dbReference type="GO" id="GO:0005524">
    <property type="term" value="F:ATP binding"/>
    <property type="evidence" value="ECO:0007669"/>
    <property type="project" value="UniProtKB-KW"/>
</dbReference>
<dbReference type="SUPFAM" id="SSF56059">
    <property type="entry name" value="Glutathione synthetase ATP-binding domain-like"/>
    <property type="match status" value="1"/>
</dbReference>
<sequence length="674" mass="76929">LRAVGSGIIQIITKFANRLQDRLQDLSTYVQGTKWNSIKLCLHFKCVVASLKSFPLNKAIQYSELRKPFVLNDLESQYLLHDRRQVYEKLQDIGVPVPRYAVLRRDENGVCDDPEFHESEDTIRVHGKVFNKPFVEKPLSAEDHNVYIYFPSQAGGGCQQLFRKIGSLSSRYCDQSQVRKTGSYIYENFMPTEGSDVKVYTVGPEYVHAEARKSPSLDGKVERDYQGKEIRYPVILSAIEKEIANKVCNAFKQTVCGFDLLRGNGMSYVCDVNGFSFVKTSKKYYEDCSQVLGHMILQRIAPQLPIPDLAIEDAPFVDTPEELMLELRCVMAVIRHGDRTPKQKMKMEVRNQMFFDLFHKYGGTNEVKLKLKKPKQLQEVLDIVRVLVDRAKEPAINEDKQFESQHKLEQLKSVLEMYGHFSGINRKIQFKYLGSSRLKPEKSPCEDRGRHGYSSDEDLMDEKKDGRRNLFGTGSPPSVHPIPDSPPCKVTKRFLTKCHSEVRRREQAVEMGEACRCMYPGGRGEYASLPGCGLLRLHSTYRHDLKIYASDEGRVQMTAAAFAKGLLALEGELTPILVHLVRCDKHATKMLDTVGDPQNLTYKVKCRLHEFFNLDKDLCEEDYQTIIPTASVSQITALKFIKNPYKMCGRLYSLVKSLTAQLREILSDPKVDSK</sequence>
<feature type="compositionally biased region" description="Basic and acidic residues" evidence="11">
    <location>
        <begin position="439"/>
        <end position="454"/>
    </location>
</feature>
<dbReference type="EC" id="2.7.4.24" evidence="10"/>
<name>A0A6S7KVN3_PARCT</name>
<dbReference type="SUPFAM" id="SSF53254">
    <property type="entry name" value="Phosphoglycerate mutase-like"/>
    <property type="match status" value="1"/>
</dbReference>
<dbReference type="PANTHER" id="PTHR12750">
    <property type="entry name" value="DIPHOSPHOINOSITOL PENTAKISPHOSPHATE KINASE"/>
    <property type="match status" value="1"/>
</dbReference>
<dbReference type="GO" id="GO:0033857">
    <property type="term" value="F:5-diphosphoinositol pentakisphosphate 1-kinase activity"/>
    <property type="evidence" value="ECO:0007669"/>
    <property type="project" value="TreeGrafter"/>
</dbReference>
<dbReference type="InterPro" id="IPR000560">
    <property type="entry name" value="His_Pase_clade-2"/>
</dbReference>
<evidence type="ECO:0000256" key="5">
    <source>
        <dbReference type="ARBA" id="ARBA00022741"/>
    </source>
</evidence>
<feature type="region of interest" description="Disordered" evidence="11">
    <location>
        <begin position="439"/>
        <end position="486"/>
    </location>
</feature>
<dbReference type="AlphaFoldDB" id="A0A6S7KVN3"/>
<comment type="function">
    <text evidence="10">Bifunctional inositol kinase that acts in concert with the IP6K kinases to synthesize the diphosphate group-containing inositol pyrophosphates diphosphoinositol pentakisphosphate, PP-InsP5, and bis-diphosphoinositol tetrakisphosphate, (PP)2-InsP4. PP-InsP5 and (PP)2-InsP4, also respectively called InsP7 and InsP8, may regulate a variety of cellular processes, including apoptosis, vesicle trafficking, cytoskeletal dynamics, and exocytosis. Phosphorylates inositol hexakisphosphate (InsP6).</text>
</comment>
<evidence type="ECO:0000256" key="4">
    <source>
        <dbReference type="ARBA" id="ARBA00022679"/>
    </source>
</evidence>
<evidence type="ECO:0000256" key="1">
    <source>
        <dbReference type="ARBA" id="ARBA00004514"/>
    </source>
</evidence>
<dbReference type="GO" id="GO:0005829">
    <property type="term" value="C:cytosol"/>
    <property type="evidence" value="ECO:0007669"/>
    <property type="project" value="UniProtKB-SubCell"/>
</dbReference>
<comment type="subcellular location">
    <subcellularLocation>
        <location evidence="1 10">Cytoplasm</location>
        <location evidence="1 10">Cytosol</location>
    </subcellularLocation>
</comment>
<evidence type="ECO:0000313" key="13">
    <source>
        <dbReference type="EMBL" id="CAB4024369.1"/>
    </source>
</evidence>
<evidence type="ECO:0000256" key="7">
    <source>
        <dbReference type="ARBA" id="ARBA00022840"/>
    </source>
</evidence>
<keyword evidence="7 10" id="KW-0067">ATP-binding</keyword>
<dbReference type="CDD" id="cd07061">
    <property type="entry name" value="HP_HAP_like"/>
    <property type="match status" value="1"/>
</dbReference>
<dbReference type="OrthoDB" id="18042at2759"/>
<accession>A0A6S7KVN3</accession>
<dbReference type="InterPro" id="IPR033379">
    <property type="entry name" value="Acid_Pase_AS"/>
</dbReference>
<keyword evidence="3 10" id="KW-0963">Cytoplasm</keyword>
<keyword evidence="5 10" id="KW-0547">Nucleotide-binding</keyword>
<gene>
    <name evidence="13" type="ORF">PACLA_8A016307</name>
</gene>
<dbReference type="GO" id="GO:0006020">
    <property type="term" value="P:inositol metabolic process"/>
    <property type="evidence" value="ECO:0007669"/>
    <property type="project" value="TreeGrafter"/>
</dbReference>
<evidence type="ECO:0000259" key="12">
    <source>
        <dbReference type="Pfam" id="PF08443"/>
    </source>
</evidence>
<evidence type="ECO:0000313" key="14">
    <source>
        <dbReference type="Proteomes" id="UP001152795"/>
    </source>
</evidence>
<dbReference type="GO" id="GO:0000828">
    <property type="term" value="F:inositol hexakisphosphate kinase activity"/>
    <property type="evidence" value="ECO:0007669"/>
    <property type="project" value="TreeGrafter"/>
</dbReference>
<evidence type="ECO:0000256" key="3">
    <source>
        <dbReference type="ARBA" id="ARBA00022490"/>
    </source>
</evidence>
<feature type="non-terminal residue" evidence="13">
    <location>
        <position position="674"/>
    </location>
</feature>
<comment type="similarity">
    <text evidence="2 10">Belongs to the histidine acid phosphatase family. VIP1 subfamily.</text>
</comment>
<dbReference type="Gene3D" id="3.30.470.20">
    <property type="entry name" value="ATP-grasp fold, B domain"/>
    <property type="match status" value="1"/>
</dbReference>
<keyword evidence="6 10" id="KW-0418">Kinase</keyword>
<organism evidence="13 14">
    <name type="scientific">Paramuricea clavata</name>
    <name type="common">Red gorgonian</name>
    <name type="synonym">Violescent sea-whip</name>
    <dbReference type="NCBI Taxonomy" id="317549"/>
    <lineage>
        <taxon>Eukaryota</taxon>
        <taxon>Metazoa</taxon>
        <taxon>Cnidaria</taxon>
        <taxon>Anthozoa</taxon>
        <taxon>Octocorallia</taxon>
        <taxon>Malacalcyonacea</taxon>
        <taxon>Plexauridae</taxon>
        <taxon>Paramuricea</taxon>
    </lineage>
</organism>
<dbReference type="Pfam" id="PF08443">
    <property type="entry name" value="RimK"/>
    <property type="match status" value="1"/>
</dbReference>
<evidence type="ECO:0000256" key="11">
    <source>
        <dbReference type="SAM" id="MobiDB-lite"/>
    </source>
</evidence>
<evidence type="ECO:0000256" key="9">
    <source>
        <dbReference type="ARBA" id="ARBA00034629"/>
    </source>
</evidence>
<dbReference type="Pfam" id="PF00328">
    <property type="entry name" value="His_Phos_2"/>
    <property type="match status" value="1"/>
</dbReference>
<dbReference type="InterPro" id="IPR037446">
    <property type="entry name" value="His_Pase_VIP1"/>
</dbReference>
<feature type="non-terminal residue" evidence="13">
    <location>
        <position position="1"/>
    </location>
</feature>
<dbReference type="PANTHER" id="PTHR12750:SF9">
    <property type="entry name" value="INOSITOL HEXAKISPHOSPHATE AND DIPHOSPHOINOSITOL-PENTAKISPHOSPHATE KINASE"/>
    <property type="match status" value="1"/>
</dbReference>
<dbReference type="FunFam" id="3.30.470.20:FF:000003">
    <property type="entry name" value="Inositol hexakisphosphate and diphosphoinositol-pentakisphosphate kinase"/>
    <property type="match status" value="1"/>
</dbReference>
<dbReference type="InterPro" id="IPR029033">
    <property type="entry name" value="His_PPase_superfam"/>
</dbReference>
<dbReference type="InterPro" id="IPR013651">
    <property type="entry name" value="ATP-grasp_RimK-type"/>
</dbReference>
<evidence type="ECO:0000256" key="2">
    <source>
        <dbReference type="ARBA" id="ARBA00005609"/>
    </source>
</evidence>
<evidence type="ECO:0000256" key="8">
    <source>
        <dbReference type="ARBA" id="ARBA00033696"/>
    </source>
</evidence>
<dbReference type="Proteomes" id="UP001152795">
    <property type="component" value="Unassembled WGS sequence"/>
</dbReference>
<keyword evidence="4 10" id="KW-0808">Transferase</keyword>
<dbReference type="PROSITE" id="PS00616">
    <property type="entry name" value="HIS_ACID_PHOSPHAT_1"/>
    <property type="match status" value="1"/>
</dbReference>
<proteinExistence type="inferred from homology"/>
<feature type="domain" description="ATP-grasp fold RimK-type" evidence="12">
    <location>
        <begin position="192"/>
        <end position="284"/>
    </location>
</feature>
<evidence type="ECO:0000256" key="10">
    <source>
        <dbReference type="RuleBase" id="RU365032"/>
    </source>
</evidence>